<dbReference type="EMBL" id="QEWV01000002">
    <property type="protein sequence ID" value="PWD93790.1"/>
    <property type="molecule type" value="Genomic_DNA"/>
</dbReference>
<evidence type="ECO:0000256" key="1">
    <source>
        <dbReference type="SAM" id="Phobius"/>
    </source>
</evidence>
<proteinExistence type="predicted"/>
<keyword evidence="1" id="KW-1133">Transmembrane helix</keyword>
<evidence type="ECO:0000313" key="5">
    <source>
        <dbReference type="Proteomes" id="UP000245217"/>
    </source>
</evidence>
<accession>A0A2U2ATV3</accession>
<comment type="caution">
    <text evidence="2">The sequence shown here is derived from an EMBL/GenBank/DDBJ whole genome shotgun (WGS) entry which is preliminary data.</text>
</comment>
<evidence type="ECO:0000313" key="4">
    <source>
        <dbReference type="Proteomes" id="UP000245059"/>
    </source>
</evidence>
<dbReference type="AlphaFoldDB" id="A0A2U2ATV3"/>
<reference evidence="2" key="1">
    <citation type="journal article" date="2018" name="Genome Announc.">
        <title>Ignatzschineria cameli sp. nov., isolated from necrotic foot tissue of dromedaries (Camelus dromedarius) and associated maggots (Wohlfahrtia species) in Dubai.</title>
        <authorList>
            <person name="Tsang C.C."/>
            <person name="Tang J.Y."/>
            <person name="Fong J.Y."/>
            <person name="Kinne J."/>
            <person name="Lee H.H."/>
            <person name="Joseph M."/>
            <person name="Jose S."/>
            <person name="Schuster R.K."/>
            <person name="Tang Y."/>
            <person name="Sivakumar S."/>
            <person name="Chen J.H."/>
            <person name="Teng J.L."/>
            <person name="Lau S.K."/>
            <person name="Wernery U."/>
            <person name="Woo P.C."/>
        </authorList>
    </citation>
    <scope>NUCLEOTIDE SEQUENCE</scope>
    <source>
        <strain evidence="2">UAE-HKU57</strain>
        <strain evidence="3">UAE-HKU58</strain>
    </source>
</reference>
<dbReference type="Proteomes" id="UP000245059">
    <property type="component" value="Unassembled WGS sequence"/>
</dbReference>
<keyword evidence="5" id="KW-1185">Reference proteome</keyword>
<dbReference type="EMBL" id="QEWW01000001">
    <property type="protein sequence ID" value="PWD88097.1"/>
    <property type="molecule type" value="Genomic_DNA"/>
</dbReference>
<dbReference type="Proteomes" id="UP000245217">
    <property type="component" value="Unassembled WGS sequence"/>
</dbReference>
<name>A0A2U2ATV3_9GAMM</name>
<dbReference type="OrthoDB" id="9889848at2"/>
<sequence length="91" mass="10577">MEAIVIVLVILVAFSALRFALGFVGKIASIFIKLVMRLVMILIFLGVVLWVLDYYRIWSFKEARQMVEQQTDGFELPKLPDFKGKNHQEHH</sequence>
<evidence type="ECO:0000313" key="3">
    <source>
        <dbReference type="EMBL" id="PWD93790.1"/>
    </source>
</evidence>
<organism evidence="2 4">
    <name type="scientific">Ignatzschineria cameli</name>
    <dbReference type="NCBI Taxonomy" id="2182793"/>
    <lineage>
        <taxon>Bacteria</taxon>
        <taxon>Pseudomonadati</taxon>
        <taxon>Pseudomonadota</taxon>
        <taxon>Gammaproteobacteria</taxon>
        <taxon>Cardiobacteriales</taxon>
        <taxon>Ignatzschineriaceae</taxon>
        <taxon>Ignatzschineria</taxon>
    </lineage>
</organism>
<keyword evidence="1" id="KW-0472">Membrane</keyword>
<keyword evidence="1" id="KW-0812">Transmembrane</keyword>
<protein>
    <submittedName>
        <fullName evidence="2">Uncharacterized protein</fullName>
    </submittedName>
</protein>
<reference evidence="4 5" key="2">
    <citation type="submission" date="2018-05" db="EMBL/GenBank/DDBJ databases">
        <title>Ignatzschineria dubaiensis sp. nov., isolated from necrotic foot tissues of dromedaries (Camelus dromedarius) and associated maggots in Dubai, United Arab Emirates.</title>
        <authorList>
            <person name="Tsang C.C."/>
            <person name="Tang J.Y.M."/>
            <person name="Fong J.Y.H."/>
            <person name="Kinne J."/>
            <person name="Lee H.H."/>
            <person name="Joseph M."/>
            <person name="Jose S."/>
            <person name="Schuster R.K."/>
            <person name="Tang Y."/>
            <person name="Sivakumar S."/>
            <person name="Chen J.H.K."/>
            <person name="Teng J.L.L."/>
            <person name="Lau S.K.P."/>
            <person name="Wernery U."/>
            <person name="Woo P.C.Y."/>
        </authorList>
    </citation>
    <scope>NUCLEOTIDE SEQUENCE [LARGE SCALE GENOMIC DNA]</scope>
    <source>
        <strain evidence="4">UAE-HKU57</strain>
        <strain evidence="5">UAE-HKU58</strain>
    </source>
</reference>
<dbReference type="RefSeq" id="WP_109201108.1">
    <property type="nucleotide sequence ID" value="NZ_QEWS01000002.1"/>
</dbReference>
<evidence type="ECO:0000313" key="2">
    <source>
        <dbReference type="EMBL" id="PWD88097.1"/>
    </source>
</evidence>
<gene>
    <name evidence="2" type="ORF">DC077_02145</name>
    <name evidence="3" type="ORF">DC078_02895</name>
</gene>
<feature type="transmembrane region" description="Helical" evidence="1">
    <location>
        <begin position="30"/>
        <end position="52"/>
    </location>
</feature>